<evidence type="ECO:0000313" key="2">
    <source>
        <dbReference type="EMBL" id="KAA3680885.1"/>
    </source>
</evidence>
<feature type="domain" description="Ig-like" evidence="1">
    <location>
        <begin position="16"/>
        <end position="80"/>
    </location>
</feature>
<dbReference type="AlphaFoldDB" id="A0A5J4NZ19"/>
<dbReference type="Gene3D" id="2.60.40.10">
    <property type="entry name" value="Immunoglobulins"/>
    <property type="match status" value="1"/>
</dbReference>
<dbReference type="Proteomes" id="UP000324629">
    <property type="component" value="Unassembled WGS sequence"/>
</dbReference>
<organism evidence="2 3">
    <name type="scientific">Paragonimus westermani</name>
    <dbReference type="NCBI Taxonomy" id="34504"/>
    <lineage>
        <taxon>Eukaryota</taxon>
        <taxon>Metazoa</taxon>
        <taxon>Spiralia</taxon>
        <taxon>Lophotrochozoa</taxon>
        <taxon>Platyhelminthes</taxon>
        <taxon>Trematoda</taxon>
        <taxon>Digenea</taxon>
        <taxon>Plagiorchiida</taxon>
        <taxon>Troglotremata</taxon>
        <taxon>Troglotrematidae</taxon>
        <taxon>Paragonimus</taxon>
    </lineage>
</organism>
<dbReference type="InterPro" id="IPR013783">
    <property type="entry name" value="Ig-like_fold"/>
</dbReference>
<evidence type="ECO:0000313" key="3">
    <source>
        <dbReference type="Proteomes" id="UP000324629"/>
    </source>
</evidence>
<evidence type="ECO:0000259" key="1">
    <source>
        <dbReference type="PROSITE" id="PS50835"/>
    </source>
</evidence>
<dbReference type="PROSITE" id="PS50835">
    <property type="entry name" value="IG_LIKE"/>
    <property type="match status" value="1"/>
</dbReference>
<dbReference type="InterPro" id="IPR013098">
    <property type="entry name" value="Ig_I-set"/>
</dbReference>
<dbReference type="SUPFAM" id="SSF48726">
    <property type="entry name" value="Immunoglobulin"/>
    <property type="match status" value="1"/>
</dbReference>
<accession>A0A5J4NZ19</accession>
<reference evidence="2 3" key="1">
    <citation type="journal article" date="2019" name="Gigascience">
        <title>Whole-genome sequence of the oriental lung fluke Paragonimus westermani.</title>
        <authorList>
            <person name="Oey H."/>
            <person name="Zakrzewski M."/>
            <person name="Narain K."/>
            <person name="Devi K.R."/>
            <person name="Agatsuma T."/>
            <person name="Nawaratna S."/>
            <person name="Gobert G.N."/>
            <person name="Jones M.K."/>
            <person name="Ragan M.A."/>
            <person name="McManus D.P."/>
            <person name="Krause L."/>
        </authorList>
    </citation>
    <scope>NUCLEOTIDE SEQUENCE [LARGE SCALE GENOMIC DNA]</scope>
    <source>
        <strain evidence="2 3">IND2009</strain>
    </source>
</reference>
<comment type="caution">
    <text evidence="2">The sequence shown here is derived from an EMBL/GenBank/DDBJ whole genome shotgun (WGS) entry which is preliminary data.</text>
</comment>
<keyword evidence="3" id="KW-1185">Reference proteome</keyword>
<dbReference type="EMBL" id="QNGE01000331">
    <property type="protein sequence ID" value="KAA3680885.1"/>
    <property type="molecule type" value="Genomic_DNA"/>
</dbReference>
<dbReference type="InterPro" id="IPR007110">
    <property type="entry name" value="Ig-like_dom"/>
</dbReference>
<gene>
    <name evidence="2" type="ORF">DEA37_0000936</name>
</gene>
<name>A0A5J4NZ19_9TREM</name>
<dbReference type="Pfam" id="PF07679">
    <property type="entry name" value="I-set"/>
    <property type="match status" value="1"/>
</dbReference>
<dbReference type="InterPro" id="IPR036179">
    <property type="entry name" value="Ig-like_dom_sf"/>
</dbReference>
<sequence>MVLIGPKRGLQTTDGPSAYPLQMRPLYHADQLEVDEGNDLMLTCQVRGRPTPLISWYHNHTEIKTPWKLGSRAGVIQSTR</sequence>
<protein>
    <recommendedName>
        <fullName evidence="1">Ig-like domain-containing protein</fullName>
    </recommendedName>
</protein>
<proteinExistence type="predicted"/>